<gene>
    <name evidence="1" type="ORF">Slin15195_G023270</name>
</gene>
<dbReference type="EMBL" id="CP099419">
    <property type="protein sequence ID" value="USW49008.1"/>
    <property type="molecule type" value="Genomic_DNA"/>
</dbReference>
<dbReference type="AlphaFoldDB" id="A0A9Q9EH70"/>
<proteinExistence type="predicted"/>
<keyword evidence="2" id="KW-1185">Reference proteome</keyword>
<name>A0A9Q9EH70_9PEZI</name>
<protein>
    <submittedName>
        <fullName evidence="1">Uncharacterized protein</fullName>
    </submittedName>
</protein>
<sequence>MLPITTENGEEMLSIIHGYATTLSIDTDYIDRETWEGIIAWGEAECVKSGHLKMKVAFRRSLWQQTLCGPYEDYELRELLTKFILHAKEDDQGITSEEEVKLTERMEEIYIHAG</sequence>
<organism evidence="1 2">
    <name type="scientific">Septoria linicola</name>
    <dbReference type="NCBI Taxonomy" id="215465"/>
    <lineage>
        <taxon>Eukaryota</taxon>
        <taxon>Fungi</taxon>
        <taxon>Dikarya</taxon>
        <taxon>Ascomycota</taxon>
        <taxon>Pezizomycotina</taxon>
        <taxon>Dothideomycetes</taxon>
        <taxon>Dothideomycetidae</taxon>
        <taxon>Mycosphaerellales</taxon>
        <taxon>Mycosphaerellaceae</taxon>
        <taxon>Septoria</taxon>
    </lineage>
</organism>
<dbReference type="Proteomes" id="UP001056384">
    <property type="component" value="Chromosome 2"/>
</dbReference>
<evidence type="ECO:0000313" key="2">
    <source>
        <dbReference type="Proteomes" id="UP001056384"/>
    </source>
</evidence>
<evidence type="ECO:0000313" key="1">
    <source>
        <dbReference type="EMBL" id="USW49008.1"/>
    </source>
</evidence>
<reference evidence="1" key="1">
    <citation type="submission" date="2022-06" db="EMBL/GenBank/DDBJ databases">
        <title>Complete genome sequences of two strains of the flax pathogen Septoria linicola.</title>
        <authorList>
            <person name="Lapalu N."/>
            <person name="Simon A."/>
            <person name="Demenou B."/>
            <person name="Paumier D."/>
            <person name="Guillot M.-P."/>
            <person name="Gout L."/>
            <person name="Valade R."/>
        </authorList>
    </citation>
    <scope>NUCLEOTIDE SEQUENCE</scope>
    <source>
        <strain evidence="1">SE15195</strain>
    </source>
</reference>
<accession>A0A9Q9EH70</accession>